<proteinExistence type="predicted"/>
<sequence length="103" mass="11824">MSRGDFKEALPGREGLQGTNCHAKKIDIIVVCHYASCTYNDFVYSSELLILFKKILTRNLYTTNLYLQAYNGLSGSITDHHRLGMVWSMALQRPSSWTSFWEL</sequence>
<reference evidence="1" key="1">
    <citation type="submission" date="2017-07" db="EMBL/GenBank/DDBJ databases">
        <authorList>
            <person name="Mikheyev A."/>
            <person name="Grau M."/>
        </authorList>
    </citation>
    <scope>NUCLEOTIDE SEQUENCE</scope>
    <source>
        <tissue evidence="1">Venom_gland</tissue>
    </source>
</reference>
<name>A0A2D4NV63_MICSU</name>
<reference evidence="1" key="2">
    <citation type="submission" date="2017-11" db="EMBL/GenBank/DDBJ databases">
        <title>Coralsnake Venomics: Analyses of Venom Gland Transcriptomes and Proteomes of Six Brazilian Taxa.</title>
        <authorList>
            <person name="Aird S.D."/>
            <person name="Jorge da Silva N."/>
            <person name="Qiu L."/>
            <person name="Villar-Briones A."/>
            <person name="Aparecida-Saddi V."/>
            <person name="Campos-Telles M.P."/>
            <person name="Grau M."/>
            <person name="Mikheyev A.S."/>
        </authorList>
    </citation>
    <scope>NUCLEOTIDE SEQUENCE</scope>
    <source>
        <tissue evidence="1">Venom_gland</tissue>
    </source>
</reference>
<evidence type="ECO:0000313" key="1">
    <source>
        <dbReference type="EMBL" id="LAB49605.1"/>
    </source>
</evidence>
<dbReference type="EMBL" id="IACN01019051">
    <property type="protein sequence ID" value="LAB49605.1"/>
    <property type="molecule type" value="Transcribed_RNA"/>
</dbReference>
<accession>A0A2D4NV63</accession>
<organism evidence="1">
    <name type="scientific">Micrurus surinamensis</name>
    <name type="common">Surinam coral snake</name>
    <dbReference type="NCBI Taxonomy" id="129470"/>
    <lineage>
        <taxon>Eukaryota</taxon>
        <taxon>Metazoa</taxon>
        <taxon>Chordata</taxon>
        <taxon>Craniata</taxon>
        <taxon>Vertebrata</taxon>
        <taxon>Euteleostomi</taxon>
        <taxon>Lepidosauria</taxon>
        <taxon>Squamata</taxon>
        <taxon>Bifurcata</taxon>
        <taxon>Unidentata</taxon>
        <taxon>Episquamata</taxon>
        <taxon>Toxicofera</taxon>
        <taxon>Serpentes</taxon>
        <taxon>Colubroidea</taxon>
        <taxon>Elapidae</taxon>
        <taxon>Elapinae</taxon>
        <taxon>Micrurus</taxon>
    </lineage>
</organism>
<dbReference type="AlphaFoldDB" id="A0A2D4NV63"/>
<protein>
    <submittedName>
        <fullName evidence="1">Uncharacterized protein</fullName>
    </submittedName>
</protein>